<dbReference type="Proteomes" id="UP000321577">
    <property type="component" value="Unassembled WGS sequence"/>
</dbReference>
<protein>
    <recommendedName>
        <fullName evidence="2">3-keto-alpha-glucoside-1,2-lyase/3-keto-2-hydroxy-glucal hydratase domain-containing protein</fullName>
    </recommendedName>
</protein>
<feature type="signal peptide" evidence="1">
    <location>
        <begin position="1"/>
        <end position="17"/>
    </location>
</feature>
<dbReference type="AlphaFoldDB" id="A0A512MEV9"/>
<organism evidence="3 4">
    <name type="scientific">Brevifollis gellanilyticus</name>
    <dbReference type="NCBI Taxonomy" id="748831"/>
    <lineage>
        <taxon>Bacteria</taxon>
        <taxon>Pseudomonadati</taxon>
        <taxon>Verrucomicrobiota</taxon>
        <taxon>Verrucomicrobiia</taxon>
        <taxon>Verrucomicrobiales</taxon>
        <taxon>Verrucomicrobiaceae</taxon>
    </lineage>
</organism>
<accession>A0A512MEV9</accession>
<sequence>MKSLLTLFSLITLAASAQDVTLFTGDKLTGIKEPHGTWQAAQSLALDPANPKAFQITPGTGVFVNSAAGKTKDLFSEVEHGDCELHVEFCVPQGSNSGIYLMGRYEVQVFDSFGHQELKYSDCGGLYQSHLPPPAFTGKPPAVNASKAPGEWQSFDITFRAPRFDAAGKKIENAKFIKVIHNGQVIHENVEVNAPTRSAAFDEEKPLGPLKFQGDHGPVAYRNVVLKKLP</sequence>
<evidence type="ECO:0000313" key="3">
    <source>
        <dbReference type="EMBL" id="GEP45275.1"/>
    </source>
</evidence>
<evidence type="ECO:0000259" key="2">
    <source>
        <dbReference type="Pfam" id="PF06439"/>
    </source>
</evidence>
<dbReference type="GO" id="GO:0016787">
    <property type="term" value="F:hydrolase activity"/>
    <property type="evidence" value="ECO:0007669"/>
    <property type="project" value="InterPro"/>
</dbReference>
<gene>
    <name evidence="3" type="ORF">BGE01nite_45660</name>
</gene>
<reference evidence="3 4" key="1">
    <citation type="submission" date="2019-07" db="EMBL/GenBank/DDBJ databases">
        <title>Whole genome shotgun sequence of Brevifollis gellanilyticus NBRC 108608.</title>
        <authorList>
            <person name="Hosoyama A."/>
            <person name="Uohara A."/>
            <person name="Ohji S."/>
            <person name="Ichikawa N."/>
        </authorList>
    </citation>
    <scope>NUCLEOTIDE SEQUENCE [LARGE SCALE GENOMIC DNA]</scope>
    <source>
        <strain evidence="3 4">NBRC 108608</strain>
    </source>
</reference>
<comment type="caution">
    <text evidence="3">The sequence shown here is derived from an EMBL/GenBank/DDBJ whole genome shotgun (WGS) entry which is preliminary data.</text>
</comment>
<feature type="chain" id="PRO_5022108989" description="3-keto-alpha-glucoside-1,2-lyase/3-keto-2-hydroxy-glucal hydratase domain-containing protein" evidence="1">
    <location>
        <begin position="18"/>
        <end position="230"/>
    </location>
</feature>
<feature type="domain" description="3-keto-alpha-glucoside-1,2-lyase/3-keto-2-hydroxy-glucal hydratase" evidence="2">
    <location>
        <begin position="21"/>
        <end position="227"/>
    </location>
</feature>
<evidence type="ECO:0000313" key="4">
    <source>
        <dbReference type="Proteomes" id="UP000321577"/>
    </source>
</evidence>
<keyword evidence="1" id="KW-0732">Signal</keyword>
<evidence type="ECO:0000256" key="1">
    <source>
        <dbReference type="SAM" id="SignalP"/>
    </source>
</evidence>
<dbReference type="Pfam" id="PF06439">
    <property type="entry name" value="3keto-disac_hyd"/>
    <property type="match status" value="1"/>
</dbReference>
<keyword evidence="4" id="KW-1185">Reference proteome</keyword>
<dbReference type="OrthoDB" id="190957at2"/>
<dbReference type="RefSeq" id="WP_146854004.1">
    <property type="nucleotide sequence ID" value="NZ_BKAG01000045.1"/>
</dbReference>
<dbReference type="InterPro" id="IPR010496">
    <property type="entry name" value="AL/BT2_dom"/>
</dbReference>
<proteinExistence type="predicted"/>
<dbReference type="EMBL" id="BKAG01000045">
    <property type="protein sequence ID" value="GEP45275.1"/>
    <property type="molecule type" value="Genomic_DNA"/>
</dbReference>
<name>A0A512MEV9_9BACT</name>
<dbReference type="Gene3D" id="2.60.120.560">
    <property type="entry name" value="Exo-inulinase, domain 1"/>
    <property type="match status" value="1"/>
</dbReference>